<feature type="domain" description="THUMP-like" evidence="1">
    <location>
        <begin position="323"/>
        <end position="393"/>
    </location>
</feature>
<dbReference type="GO" id="GO:0032259">
    <property type="term" value="P:methylation"/>
    <property type="evidence" value="ECO:0007669"/>
    <property type="project" value="UniProtKB-KW"/>
</dbReference>
<organism evidence="3 4">
    <name type="scientific">Sinomicrobium pectinilyticum</name>
    <dbReference type="NCBI Taxonomy" id="1084421"/>
    <lineage>
        <taxon>Bacteria</taxon>
        <taxon>Pseudomonadati</taxon>
        <taxon>Bacteroidota</taxon>
        <taxon>Flavobacteriia</taxon>
        <taxon>Flavobacteriales</taxon>
        <taxon>Flavobacteriaceae</taxon>
        <taxon>Sinomicrobium</taxon>
    </lineage>
</organism>
<dbReference type="InterPro" id="IPR029063">
    <property type="entry name" value="SAM-dependent_MTases_sf"/>
</dbReference>
<evidence type="ECO:0000259" key="1">
    <source>
        <dbReference type="Pfam" id="PF18096"/>
    </source>
</evidence>
<dbReference type="AlphaFoldDB" id="A0A3N0ESL8"/>
<accession>A0A3N0ESL8</accession>
<keyword evidence="3" id="KW-0489">Methyltransferase</keyword>
<dbReference type="OrthoDB" id="1000417at2"/>
<dbReference type="Proteomes" id="UP000267469">
    <property type="component" value="Unassembled WGS sequence"/>
</dbReference>
<keyword evidence="3" id="KW-0808">Transferase</keyword>
<evidence type="ECO:0000313" key="3">
    <source>
        <dbReference type="EMBL" id="RNL90767.1"/>
    </source>
</evidence>
<dbReference type="Pfam" id="PF22013">
    <property type="entry name" value="PG_1098_Fer"/>
    <property type="match status" value="1"/>
</dbReference>
<dbReference type="RefSeq" id="WP_123215143.1">
    <property type="nucleotide sequence ID" value="NZ_RJTM01000029.1"/>
</dbReference>
<comment type="caution">
    <text evidence="3">The sequence shown here is derived from an EMBL/GenBank/DDBJ whole genome shotgun (WGS) entry which is preliminary data.</text>
</comment>
<dbReference type="SUPFAM" id="SSF53335">
    <property type="entry name" value="S-adenosyl-L-methionine-dependent methyltransferases"/>
    <property type="match status" value="1"/>
</dbReference>
<dbReference type="EMBL" id="RJTM01000029">
    <property type="protein sequence ID" value="RNL90767.1"/>
    <property type="molecule type" value="Genomic_DNA"/>
</dbReference>
<evidence type="ECO:0000259" key="2">
    <source>
        <dbReference type="Pfam" id="PF22013"/>
    </source>
</evidence>
<dbReference type="Gene3D" id="3.40.50.150">
    <property type="entry name" value="Vaccinia Virus protein VP39"/>
    <property type="match status" value="1"/>
</dbReference>
<dbReference type="Pfam" id="PF18096">
    <property type="entry name" value="Thump_like"/>
    <property type="match status" value="1"/>
</dbReference>
<dbReference type="PANTHER" id="PTHR14741">
    <property type="entry name" value="S-ADENOSYLMETHIONINE-DEPENDENT METHYLTRANSFERASE RELATED"/>
    <property type="match status" value="1"/>
</dbReference>
<name>A0A3N0ESL8_SINP1</name>
<dbReference type="InterPro" id="IPR041497">
    <property type="entry name" value="Thump-like"/>
</dbReference>
<proteinExistence type="predicted"/>
<dbReference type="PANTHER" id="PTHR14741:SF32">
    <property type="entry name" value="TRIMETHYLGUANOSINE SYNTHASE"/>
    <property type="match status" value="1"/>
</dbReference>
<dbReference type="CDD" id="cd02440">
    <property type="entry name" value="AdoMet_MTases"/>
    <property type="match status" value="1"/>
</dbReference>
<feature type="domain" description="PG-1098 ferredoxin-like" evidence="2">
    <location>
        <begin position="279"/>
        <end position="322"/>
    </location>
</feature>
<dbReference type="InterPro" id="IPR054168">
    <property type="entry name" value="PG_1098_Fer"/>
</dbReference>
<reference evidence="3 4" key="1">
    <citation type="submission" date="2018-10" db="EMBL/GenBank/DDBJ databases">
        <title>Sinomicrobium pectinilyticum sp. nov., a pectinase-producing bacterium isolated from alkaline and saline soil, and emended description of the genus Sinomicrobium.</title>
        <authorList>
            <person name="Cheng B."/>
            <person name="Li C."/>
            <person name="Lai Q."/>
            <person name="Du M."/>
            <person name="Shao Z."/>
            <person name="Xu P."/>
            <person name="Yang C."/>
        </authorList>
    </citation>
    <scope>NUCLEOTIDE SEQUENCE [LARGE SCALE GENOMIC DNA]</scope>
    <source>
        <strain evidence="3 4">5DNS001</strain>
    </source>
</reference>
<dbReference type="Gene3D" id="1.10.10.1110">
    <property type="entry name" value="Methyltransferase PG1098, N-terminal domain"/>
    <property type="match status" value="1"/>
</dbReference>
<evidence type="ECO:0000313" key="4">
    <source>
        <dbReference type="Proteomes" id="UP000267469"/>
    </source>
</evidence>
<protein>
    <submittedName>
        <fullName evidence="3">Class I SAM-dependent methyltransferase</fullName>
    </submittedName>
</protein>
<gene>
    <name evidence="3" type="ORF">ED312_06240</name>
</gene>
<sequence length="395" mass="44519">MNISILNTDVQNFIQKNNDADPLSLLLKKSPFQNVSMQDIANQLESRKKAEKKLPLWFRTPGIYYPPKLSMEQTSSETTAAYKADLVSGKTLIDLTGGFGVDCRFFAEKCCQVIHCEMNPELSEIASHNFGVLGVKNILTVSGDGIGYLEKSAMQFDWIYADPSRRNDAKGKVFMLTDCLPDIPAHLDLLFSRSENILIKTSPILDITNGLQELRSVKEVHIVAVNNEVKELLWRMQRGFFGKCVLKTVNITGEGEKRFDFIKDEENHAEVSYSLPLKYLYEPNAAILKSGGFRSLSGKTGLGKLHRHSHLYTSEDLYPDFPGRTFRITGVYTYNKKTLKKVLGNSQANITTRNFPDTVAQIRKKFGIKDGGDRYVFFTTDRNDEKIAIACEKTG</sequence>
<dbReference type="GO" id="GO:0008168">
    <property type="term" value="F:methyltransferase activity"/>
    <property type="evidence" value="ECO:0007669"/>
    <property type="project" value="UniProtKB-KW"/>
</dbReference>
<keyword evidence="4" id="KW-1185">Reference proteome</keyword>